<keyword evidence="1" id="KW-0472">Membrane</keyword>
<dbReference type="OrthoDB" id="3354157at2759"/>
<evidence type="ECO:0000259" key="2">
    <source>
        <dbReference type="Pfam" id="PF20151"/>
    </source>
</evidence>
<feature type="domain" description="DUF6533" evidence="2">
    <location>
        <begin position="53"/>
        <end position="98"/>
    </location>
</feature>
<feature type="transmembrane region" description="Helical" evidence="1">
    <location>
        <begin position="281"/>
        <end position="300"/>
    </location>
</feature>
<dbReference type="Pfam" id="PF20151">
    <property type="entry name" value="DUF6533"/>
    <property type="match status" value="1"/>
</dbReference>
<dbReference type="InterPro" id="IPR045340">
    <property type="entry name" value="DUF6533"/>
</dbReference>
<dbReference type="EMBL" id="NBII01000007">
    <property type="protein sequence ID" value="PAV16977.1"/>
    <property type="molecule type" value="Genomic_DNA"/>
</dbReference>
<feature type="transmembrane region" description="Helical" evidence="1">
    <location>
        <begin position="84"/>
        <end position="107"/>
    </location>
</feature>
<name>A0A286UBN9_9AGAM</name>
<feature type="transmembrane region" description="Helical" evidence="1">
    <location>
        <begin position="132"/>
        <end position="155"/>
    </location>
</feature>
<keyword evidence="4" id="KW-1185">Reference proteome</keyword>
<proteinExistence type="predicted"/>
<evidence type="ECO:0000313" key="4">
    <source>
        <dbReference type="Proteomes" id="UP000217199"/>
    </source>
</evidence>
<feature type="transmembrane region" description="Helical" evidence="1">
    <location>
        <begin position="255"/>
        <end position="275"/>
    </location>
</feature>
<gene>
    <name evidence="3" type="ORF">PNOK_0704100</name>
</gene>
<dbReference type="Proteomes" id="UP000217199">
    <property type="component" value="Unassembled WGS sequence"/>
</dbReference>
<protein>
    <recommendedName>
        <fullName evidence="2">DUF6533 domain-containing protein</fullName>
    </recommendedName>
</protein>
<keyword evidence="1" id="KW-1133">Transmembrane helix</keyword>
<keyword evidence="1" id="KW-0812">Transmembrane</keyword>
<feature type="transmembrane region" description="Helical" evidence="1">
    <location>
        <begin position="217"/>
        <end position="235"/>
    </location>
</feature>
<sequence length="385" mass="43158">MTMLGLLTAFPDVGGGGGGILSSESVNVTLNVTEAIHTLSVPQDVRDVRLTIYVATAGFTVLVWDHFLTFADEIRFIWFTRKSALIYLFFIIRYFTPLSFIVNLYAYSAKMDVKVLSNPHLSTLIPPRCETFVPYEGACSLVVLSITGIMMFLRIKALYADRPNSPLVIFTLLVLLTEIVAYSWFLVHSQAVKHNKGVFACTLMFKPEVQQWASSTAWLPLFYNTVILALTLWRCEPFRSNVSSQIVRNVIRDGILYYIVILSTNFVLTVMITSARDGLKYIAAQLAELLTAAMMSRITINIKRDMIMGPTTDEEDSFFHPTPPDATNTSLYFRHETTGNTEGFTNSEFEANFNNIVSQMEIYSIENVSSVNTAVEDPPPPSNKA</sequence>
<accession>A0A286UBN9</accession>
<organism evidence="3 4">
    <name type="scientific">Pyrrhoderma noxium</name>
    <dbReference type="NCBI Taxonomy" id="2282107"/>
    <lineage>
        <taxon>Eukaryota</taxon>
        <taxon>Fungi</taxon>
        <taxon>Dikarya</taxon>
        <taxon>Basidiomycota</taxon>
        <taxon>Agaricomycotina</taxon>
        <taxon>Agaricomycetes</taxon>
        <taxon>Hymenochaetales</taxon>
        <taxon>Hymenochaetaceae</taxon>
        <taxon>Pyrrhoderma</taxon>
    </lineage>
</organism>
<feature type="transmembrane region" description="Helical" evidence="1">
    <location>
        <begin position="167"/>
        <end position="187"/>
    </location>
</feature>
<comment type="caution">
    <text evidence="3">The sequence shown here is derived from an EMBL/GenBank/DDBJ whole genome shotgun (WGS) entry which is preliminary data.</text>
</comment>
<feature type="transmembrane region" description="Helical" evidence="1">
    <location>
        <begin position="50"/>
        <end position="72"/>
    </location>
</feature>
<evidence type="ECO:0000256" key="1">
    <source>
        <dbReference type="SAM" id="Phobius"/>
    </source>
</evidence>
<dbReference type="InParanoid" id="A0A286UBN9"/>
<evidence type="ECO:0000313" key="3">
    <source>
        <dbReference type="EMBL" id="PAV16977.1"/>
    </source>
</evidence>
<dbReference type="AlphaFoldDB" id="A0A286UBN9"/>
<reference evidence="3 4" key="1">
    <citation type="journal article" date="2017" name="Mol. Ecol.">
        <title>Comparative and population genomic landscape of Phellinus noxius: A hypervariable fungus causing root rot in trees.</title>
        <authorList>
            <person name="Chung C.L."/>
            <person name="Lee T.J."/>
            <person name="Akiba M."/>
            <person name="Lee H.H."/>
            <person name="Kuo T.H."/>
            <person name="Liu D."/>
            <person name="Ke H.M."/>
            <person name="Yokoi T."/>
            <person name="Roa M.B."/>
            <person name="Lu M.J."/>
            <person name="Chang Y.Y."/>
            <person name="Ann P.J."/>
            <person name="Tsai J.N."/>
            <person name="Chen C.Y."/>
            <person name="Tzean S.S."/>
            <person name="Ota Y."/>
            <person name="Hattori T."/>
            <person name="Sahashi N."/>
            <person name="Liou R.F."/>
            <person name="Kikuchi T."/>
            <person name="Tsai I.J."/>
        </authorList>
    </citation>
    <scope>NUCLEOTIDE SEQUENCE [LARGE SCALE GENOMIC DNA]</scope>
    <source>
        <strain evidence="3 4">FFPRI411160</strain>
    </source>
</reference>